<evidence type="ECO:0000313" key="2">
    <source>
        <dbReference type="Proteomes" id="UP000649799"/>
    </source>
</evidence>
<sequence>MINPDESYIPIDLFCENCGVEISFVHQLSEYGLCEIVILEEKSYILTDQVAELERLSRLHYEMEINIEGLHAIVHLQEKIKNLQEEVAILNRKLYRHQ</sequence>
<accession>A0ABX0HB25</accession>
<gene>
    <name evidence="1" type="ORF">G9Q97_12125</name>
</gene>
<dbReference type="RefSeq" id="WP_166147165.1">
    <property type="nucleotide sequence ID" value="NZ_JAANYN010000004.1"/>
</dbReference>
<reference evidence="1 2" key="1">
    <citation type="submission" date="2020-03" db="EMBL/GenBank/DDBJ databases">
        <title>Cyclobacterium plantarum sp. nov., a marine bacterium isolated from a coastal-marine wetland.</title>
        <authorList>
            <person name="Sanchez-Porro C."/>
            <person name="Ventosa A."/>
            <person name="Amoozegar M."/>
        </authorList>
    </citation>
    <scope>NUCLEOTIDE SEQUENCE [LARGE SCALE GENOMIC DNA]</scope>
    <source>
        <strain evidence="1 2">GBPx2</strain>
    </source>
</reference>
<proteinExistence type="predicted"/>
<evidence type="ECO:0008006" key="3">
    <source>
        <dbReference type="Google" id="ProtNLM"/>
    </source>
</evidence>
<protein>
    <recommendedName>
        <fullName evidence="3">MerR HTH family regulatory protein</fullName>
    </recommendedName>
</protein>
<dbReference type="Gene3D" id="1.10.1660.10">
    <property type="match status" value="1"/>
</dbReference>
<dbReference type="Pfam" id="PF13591">
    <property type="entry name" value="MerR_2"/>
    <property type="match status" value="1"/>
</dbReference>
<comment type="caution">
    <text evidence="1">The sequence shown here is derived from an EMBL/GenBank/DDBJ whole genome shotgun (WGS) entry which is preliminary data.</text>
</comment>
<evidence type="ECO:0000313" key="1">
    <source>
        <dbReference type="EMBL" id="NHE57558.1"/>
    </source>
</evidence>
<name>A0ABX0HB25_9BACT</name>
<dbReference type="EMBL" id="JAANYN010000004">
    <property type="protein sequence ID" value="NHE57558.1"/>
    <property type="molecule type" value="Genomic_DNA"/>
</dbReference>
<keyword evidence="2" id="KW-1185">Reference proteome</keyword>
<organism evidence="1 2">
    <name type="scientific">Cyclobacterium plantarum</name>
    <dbReference type="NCBI Taxonomy" id="2716263"/>
    <lineage>
        <taxon>Bacteria</taxon>
        <taxon>Pseudomonadati</taxon>
        <taxon>Bacteroidota</taxon>
        <taxon>Cytophagia</taxon>
        <taxon>Cytophagales</taxon>
        <taxon>Cyclobacteriaceae</taxon>
        <taxon>Cyclobacterium</taxon>
    </lineage>
</organism>
<dbReference type="Proteomes" id="UP000649799">
    <property type="component" value="Unassembled WGS sequence"/>
</dbReference>